<proteinExistence type="inferred from homology"/>
<comment type="similarity">
    <text evidence="8">Belongs to the FMO family.</text>
</comment>
<evidence type="ECO:0000256" key="5">
    <source>
        <dbReference type="ARBA" id="ARBA00022857"/>
    </source>
</evidence>
<protein>
    <recommendedName>
        <fullName evidence="8">Flavin-containing monooxygenase</fullName>
        <ecNumber evidence="8">1.-.-.-</ecNumber>
    </recommendedName>
</protein>
<dbReference type="OrthoDB" id="7769681at2759"/>
<dbReference type="SUPFAM" id="SSF51905">
    <property type="entry name" value="FAD/NAD(P)-binding domain"/>
    <property type="match status" value="1"/>
</dbReference>
<gene>
    <name evidence="9" type="ORF">Bhyg_02660</name>
</gene>
<sequence>MVKVEQLDVLVVGAGFSGLHFLQKLRKLNFNVKICEATSGIGGTWYIHRYPGARVDSDFPFYQFTQDDIWKGFQWTERFPGQQELEQYFEHVDRKLNLKKDIMFNTRVTSAQFCSSTNQWLVKTNNSEEITVRAKFIMLCVGFADRKYTPKFKGVDEFKGIVLHTSVWPKSDIDVVGKRVAVIGTGASGVQTIQEIAPKVDHLTVYQRTPNLALPMQQSSLLDQTNWKFPTPDQFQEIFDSTRSTFSGLDFNFIPLNGSGATHEQREAYFEECFRRGGFYFWIGNYQDIFTNAEVNDAAYQFWCKKTRSRINDPVKKEILAPTIAPHPFGTKRPSLEQRYYEVYNQSNVDIINVRKSPIIEVTEKGIKTEVEGEIEFDVIIFATGYDAQTGAILNVEIKNEFNESIEDKWRNGVLTNFGLSIASFPNIFFTYGPQAPTALSNGPACIEIQADWIIELLVKMRQDHKTKIVATEEAEAKWKEIVNGIWEKTLFPLADSWYQGANIPGKRRETLNFAGGIPMYISFLKDCSSDNYKGFEMS</sequence>
<dbReference type="GO" id="GO:0050660">
    <property type="term" value="F:flavin adenine dinucleotide binding"/>
    <property type="evidence" value="ECO:0007669"/>
    <property type="project" value="InterPro"/>
</dbReference>
<keyword evidence="3 8" id="KW-0285">Flavoprotein</keyword>
<evidence type="ECO:0000256" key="1">
    <source>
        <dbReference type="ARBA" id="ARBA00001974"/>
    </source>
</evidence>
<dbReference type="Proteomes" id="UP001151699">
    <property type="component" value="Chromosome A"/>
</dbReference>
<keyword evidence="10" id="KW-1185">Reference proteome</keyword>
<accession>A0A9Q0S7Z3</accession>
<dbReference type="InterPro" id="IPR050775">
    <property type="entry name" value="FAD-binding_Monooxygenases"/>
</dbReference>
<dbReference type="AlphaFoldDB" id="A0A9Q0S7Z3"/>
<comment type="similarity">
    <text evidence="2">Belongs to the FAD-binding monooxygenase family.</text>
</comment>
<evidence type="ECO:0000256" key="2">
    <source>
        <dbReference type="ARBA" id="ARBA00010139"/>
    </source>
</evidence>
<evidence type="ECO:0000313" key="9">
    <source>
        <dbReference type="EMBL" id="KAJ6647438.1"/>
    </source>
</evidence>
<dbReference type="GO" id="GO:0004499">
    <property type="term" value="F:N,N-dimethylaniline monooxygenase activity"/>
    <property type="evidence" value="ECO:0007669"/>
    <property type="project" value="InterPro"/>
</dbReference>
<dbReference type="Gene3D" id="3.50.50.60">
    <property type="entry name" value="FAD/NAD(P)-binding domain"/>
    <property type="match status" value="2"/>
</dbReference>
<keyword evidence="4 8" id="KW-0274">FAD</keyword>
<dbReference type="EMBL" id="WJQU01000001">
    <property type="protein sequence ID" value="KAJ6647438.1"/>
    <property type="molecule type" value="Genomic_DNA"/>
</dbReference>
<evidence type="ECO:0000256" key="3">
    <source>
        <dbReference type="ARBA" id="ARBA00022630"/>
    </source>
</evidence>
<reference evidence="9" key="1">
    <citation type="submission" date="2022-07" db="EMBL/GenBank/DDBJ databases">
        <authorList>
            <person name="Trinca V."/>
            <person name="Uliana J.V.C."/>
            <person name="Torres T.T."/>
            <person name="Ward R.J."/>
            <person name="Monesi N."/>
        </authorList>
    </citation>
    <scope>NUCLEOTIDE SEQUENCE</scope>
    <source>
        <strain evidence="9">HSMRA1968</strain>
        <tissue evidence="9">Whole embryos</tissue>
    </source>
</reference>
<evidence type="ECO:0000256" key="6">
    <source>
        <dbReference type="ARBA" id="ARBA00023002"/>
    </source>
</evidence>
<organism evidence="9 10">
    <name type="scientific">Pseudolycoriella hygida</name>
    <dbReference type="NCBI Taxonomy" id="35572"/>
    <lineage>
        <taxon>Eukaryota</taxon>
        <taxon>Metazoa</taxon>
        <taxon>Ecdysozoa</taxon>
        <taxon>Arthropoda</taxon>
        <taxon>Hexapoda</taxon>
        <taxon>Insecta</taxon>
        <taxon>Pterygota</taxon>
        <taxon>Neoptera</taxon>
        <taxon>Endopterygota</taxon>
        <taxon>Diptera</taxon>
        <taxon>Nematocera</taxon>
        <taxon>Sciaroidea</taxon>
        <taxon>Sciaridae</taxon>
        <taxon>Pseudolycoriella</taxon>
    </lineage>
</organism>
<evidence type="ECO:0000256" key="7">
    <source>
        <dbReference type="ARBA" id="ARBA00023033"/>
    </source>
</evidence>
<evidence type="ECO:0000256" key="4">
    <source>
        <dbReference type="ARBA" id="ARBA00022827"/>
    </source>
</evidence>
<dbReference type="Pfam" id="PF00743">
    <property type="entry name" value="FMO-like"/>
    <property type="match status" value="1"/>
</dbReference>
<evidence type="ECO:0000313" key="10">
    <source>
        <dbReference type="Proteomes" id="UP001151699"/>
    </source>
</evidence>
<comment type="caution">
    <text evidence="9">The sequence shown here is derived from an EMBL/GenBank/DDBJ whole genome shotgun (WGS) entry which is preliminary data.</text>
</comment>
<comment type="cofactor">
    <cofactor evidence="1 8">
        <name>FAD</name>
        <dbReference type="ChEBI" id="CHEBI:57692"/>
    </cofactor>
</comment>
<keyword evidence="6 8" id="KW-0560">Oxidoreductase</keyword>
<dbReference type="InterPro" id="IPR020946">
    <property type="entry name" value="Flavin_mOase-like"/>
</dbReference>
<keyword evidence="7 8" id="KW-0503">Monooxygenase</keyword>
<dbReference type="InterPro" id="IPR036188">
    <property type="entry name" value="FAD/NAD-bd_sf"/>
</dbReference>
<dbReference type="EC" id="1.-.-.-" evidence="8"/>
<name>A0A9Q0S7Z3_9DIPT</name>
<dbReference type="PANTHER" id="PTHR43098:SF3">
    <property type="entry name" value="L-ORNITHINE N(5)-MONOOXYGENASE-RELATED"/>
    <property type="match status" value="1"/>
</dbReference>
<keyword evidence="5" id="KW-0521">NADP</keyword>
<dbReference type="PANTHER" id="PTHR43098">
    <property type="entry name" value="L-ORNITHINE N(5)-MONOOXYGENASE-RELATED"/>
    <property type="match status" value="1"/>
</dbReference>
<evidence type="ECO:0000256" key="8">
    <source>
        <dbReference type="RuleBase" id="RU361177"/>
    </source>
</evidence>
<dbReference type="GO" id="GO:0050661">
    <property type="term" value="F:NADP binding"/>
    <property type="evidence" value="ECO:0007669"/>
    <property type="project" value="InterPro"/>
</dbReference>